<evidence type="ECO:0000313" key="12">
    <source>
        <dbReference type="EMBL" id="KAK0754808.1"/>
    </source>
</evidence>
<comment type="subcellular location">
    <subcellularLocation>
        <location evidence="2 10">Nucleus</location>
    </subcellularLocation>
</comment>
<reference evidence="12" key="1">
    <citation type="submission" date="2023-06" db="EMBL/GenBank/DDBJ databases">
        <title>Genome-scale phylogeny and comparative genomics of the fungal order Sordariales.</title>
        <authorList>
            <consortium name="Lawrence Berkeley National Laboratory"/>
            <person name="Hensen N."/>
            <person name="Bonometti L."/>
            <person name="Westerberg I."/>
            <person name="Brannstrom I.O."/>
            <person name="Guillou S."/>
            <person name="Cros-Aarteil S."/>
            <person name="Calhoun S."/>
            <person name="Haridas S."/>
            <person name="Kuo A."/>
            <person name="Mondo S."/>
            <person name="Pangilinan J."/>
            <person name="Riley R."/>
            <person name="LaButti K."/>
            <person name="Andreopoulos B."/>
            <person name="Lipzen A."/>
            <person name="Chen C."/>
            <person name="Yanf M."/>
            <person name="Daum C."/>
            <person name="Ng V."/>
            <person name="Clum A."/>
            <person name="Steindorff A."/>
            <person name="Ohm R."/>
            <person name="Martin F."/>
            <person name="Silar P."/>
            <person name="Natvig D."/>
            <person name="Lalanne C."/>
            <person name="Gautier V."/>
            <person name="Ament-velasquez S.L."/>
            <person name="Kruys A."/>
            <person name="Hutchinson M.I."/>
            <person name="Powell A.J."/>
            <person name="Barry K."/>
            <person name="Miller A.N."/>
            <person name="Grigoriev I.V."/>
            <person name="Debuchy R."/>
            <person name="Gladieux P."/>
            <person name="Thoren M.H."/>
            <person name="Johannesson H."/>
        </authorList>
    </citation>
    <scope>NUCLEOTIDE SEQUENCE</scope>
    <source>
        <strain evidence="12">SMH3187-1</strain>
    </source>
</reference>
<gene>
    <name evidence="12" type="ORF">B0T18DRAFT_46080</name>
</gene>
<evidence type="ECO:0000256" key="9">
    <source>
        <dbReference type="ARBA" id="ARBA00023242"/>
    </source>
</evidence>
<organism evidence="12 13">
    <name type="scientific">Schizothecium vesticola</name>
    <dbReference type="NCBI Taxonomy" id="314040"/>
    <lineage>
        <taxon>Eukaryota</taxon>
        <taxon>Fungi</taxon>
        <taxon>Dikarya</taxon>
        <taxon>Ascomycota</taxon>
        <taxon>Pezizomycotina</taxon>
        <taxon>Sordariomycetes</taxon>
        <taxon>Sordariomycetidae</taxon>
        <taxon>Sordariales</taxon>
        <taxon>Schizotheciaceae</taxon>
        <taxon>Schizothecium</taxon>
    </lineage>
</organism>
<dbReference type="AlphaFoldDB" id="A0AA40FBN1"/>
<dbReference type="InterPro" id="IPR007808">
    <property type="entry name" value="Elf1"/>
</dbReference>
<keyword evidence="13" id="KW-1185">Reference proteome</keyword>
<evidence type="ECO:0000256" key="4">
    <source>
        <dbReference type="ARBA" id="ARBA00022723"/>
    </source>
</evidence>
<evidence type="ECO:0000256" key="8">
    <source>
        <dbReference type="ARBA" id="ARBA00023163"/>
    </source>
</evidence>
<dbReference type="GO" id="GO:0000993">
    <property type="term" value="F:RNA polymerase II complex binding"/>
    <property type="evidence" value="ECO:0007669"/>
    <property type="project" value="TreeGrafter"/>
</dbReference>
<dbReference type="Pfam" id="PF05129">
    <property type="entry name" value="Zn_ribbon_Elf1"/>
    <property type="match status" value="1"/>
</dbReference>
<sequence>MGKRKSSKKPPPKRKNEALSSTFACLFCNHEDAVTVKLEKKLGVGMLECKVCSQKFQCGIHYLSAAIDVYSEWIDAADAVAQDGNSGAGPEPYRGTARRSSTGPAGPSKKKTNVYDDDDDDRGYEGDGIVGDEDEYE</sequence>
<evidence type="ECO:0000256" key="6">
    <source>
        <dbReference type="ARBA" id="ARBA00022833"/>
    </source>
</evidence>
<dbReference type="GO" id="GO:0008270">
    <property type="term" value="F:zinc ion binding"/>
    <property type="evidence" value="ECO:0007669"/>
    <property type="project" value="UniProtKB-KW"/>
</dbReference>
<dbReference type="FunFam" id="2.20.25.190:FF:000001">
    <property type="entry name" value="Transcription elongation factor 1 homolog"/>
    <property type="match status" value="1"/>
</dbReference>
<keyword evidence="6 10" id="KW-0862">Zinc</keyword>
<dbReference type="GO" id="GO:0003746">
    <property type="term" value="F:translation elongation factor activity"/>
    <property type="evidence" value="ECO:0007669"/>
    <property type="project" value="UniProtKB-KW"/>
</dbReference>
<evidence type="ECO:0000256" key="11">
    <source>
        <dbReference type="SAM" id="MobiDB-lite"/>
    </source>
</evidence>
<evidence type="ECO:0000256" key="5">
    <source>
        <dbReference type="ARBA" id="ARBA00022771"/>
    </source>
</evidence>
<name>A0AA40FBN1_9PEZI</name>
<evidence type="ECO:0000256" key="2">
    <source>
        <dbReference type="ARBA" id="ARBA00004123"/>
    </source>
</evidence>
<keyword evidence="9 10" id="KW-0539">Nucleus</keyword>
<comment type="function">
    <text evidence="1 10">Transcription elongation factor implicated in the maintenance of proper chromatin structure in actively transcribed regions.</text>
</comment>
<dbReference type="PANTHER" id="PTHR20934">
    <property type="entry name" value="TRANSCRIPTION ELONGATION FACTOR 1 HOMOLOG"/>
    <property type="match status" value="1"/>
</dbReference>
<comment type="caution">
    <text evidence="12">The sequence shown here is derived from an EMBL/GenBank/DDBJ whole genome shotgun (WGS) entry which is preliminary data.</text>
</comment>
<evidence type="ECO:0000256" key="1">
    <source>
        <dbReference type="ARBA" id="ARBA00003357"/>
    </source>
</evidence>
<proteinExistence type="inferred from homology"/>
<accession>A0AA40FBN1</accession>
<dbReference type="GO" id="GO:0008023">
    <property type="term" value="C:transcription elongation factor complex"/>
    <property type="evidence" value="ECO:0007669"/>
    <property type="project" value="TreeGrafter"/>
</dbReference>
<keyword evidence="12" id="KW-0251">Elongation factor</keyword>
<evidence type="ECO:0000313" key="13">
    <source>
        <dbReference type="Proteomes" id="UP001172155"/>
    </source>
</evidence>
<keyword evidence="4 10" id="KW-0479">Metal-binding</keyword>
<dbReference type="PANTHER" id="PTHR20934:SF0">
    <property type="entry name" value="TRANSCRIPTION ELONGATION FACTOR 1 HOMOLOG"/>
    <property type="match status" value="1"/>
</dbReference>
<feature type="region of interest" description="Disordered" evidence="11">
    <location>
        <begin position="81"/>
        <end position="137"/>
    </location>
</feature>
<evidence type="ECO:0000256" key="3">
    <source>
        <dbReference type="ARBA" id="ARBA00009730"/>
    </source>
</evidence>
<dbReference type="Proteomes" id="UP001172155">
    <property type="component" value="Unassembled WGS sequence"/>
</dbReference>
<comment type="similarity">
    <text evidence="3 10">Belongs to the ELOF1 family.</text>
</comment>
<keyword evidence="12" id="KW-0648">Protein biosynthesis</keyword>
<dbReference type="InterPro" id="IPR038567">
    <property type="entry name" value="T_Elf1_sf"/>
</dbReference>
<dbReference type="GO" id="GO:0006368">
    <property type="term" value="P:transcription elongation by RNA polymerase II"/>
    <property type="evidence" value="ECO:0007669"/>
    <property type="project" value="TreeGrafter"/>
</dbReference>
<dbReference type="SUPFAM" id="SSF57783">
    <property type="entry name" value="Zinc beta-ribbon"/>
    <property type="match status" value="1"/>
</dbReference>
<protein>
    <recommendedName>
        <fullName evidence="10">Transcription elongation factor 1 homolog</fullName>
    </recommendedName>
</protein>
<evidence type="ECO:0000256" key="10">
    <source>
        <dbReference type="RuleBase" id="RU364033"/>
    </source>
</evidence>
<keyword evidence="5 10" id="KW-0863">Zinc-finger</keyword>
<keyword evidence="7 10" id="KW-0805">Transcription regulation</keyword>
<dbReference type="Gene3D" id="2.20.25.190">
    <property type="match status" value="1"/>
</dbReference>
<evidence type="ECO:0000256" key="7">
    <source>
        <dbReference type="ARBA" id="ARBA00023015"/>
    </source>
</evidence>
<keyword evidence="8 10" id="KW-0804">Transcription</keyword>
<dbReference type="EMBL" id="JAUKUD010000001">
    <property type="protein sequence ID" value="KAK0754808.1"/>
    <property type="molecule type" value="Genomic_DNA"/>
</dbReference>